<protein>
    <submittedName>
        <fullName evidence="1">IclR family transcriptional regulator</fullName>
    </submittedName>
</protein>
<evidence type="ECO:0000313" key="2">
    <source>
        <dbReference type="Proteomes" id="UP001180551"/>
    </source>
</evidence>
<evidence type="ECO:0000313" key="1">
    <source>
        <dbReference type="EMBL" id="MDT0461392.1"/>
    </source>
</evidence>
<reference evidence="1" key="1">
    <citation type="submission" date="2024-05" db="EMBL/GenBank/DDBJ databases">
        <title>30 novel species of actinomycetes from the DSMZ collection.</title>
        <authorList>
            <person name="Nouioui I."/>
        </authorList>
    </citation>
    <scope>NUCLEOTIDE SEQUENCE</scope>
    <source>
        <strain evidence="1">DSM 41527</strain>
    </source>
</reference>
<dbReference type="Proteomes" id="UP001180551">
    <property type="component" value="Unassembled WGS sequence"/>
</dbReference>
<feature type="non-terminal residue" evidence="1">
    <location>
        <position position="38"/>
    </location>
</feature>
<proteinExistence type="predicted"/>
<name>A0ABU2TKD4_9ACTN</name>
<gene>
    <name evidence="1" type="ORF">RM550_37840</name>
</gene>
<dbReference type="EMBL" id="JAVRFE010000252">
    <property type="protein sequence ID" value="MDT0461392.1"/>
    <property type="molecule type" value="Genomic_DNA"/>
</dbReference>
<keyword evidence="2" id="KW-1185">Reference proteome</keyword>
<organism evidence="1 2">
    <name type="scientific">Streptomyces mooreae</name>
    <dbReference type="NCBI Taxonomy" id="3075523"/>
    <lineage>
        <taxon>Bacteria</taxon>
        <taxon>Bacillati</taxon>
        <taxon>Actinomycetota</taxon>
        <taxon>Actinomycetes</taxon>
        <taxon>Kitasatosporales</taxon>
        <taxon>Streptomycetaceae</taxon>
        <taxon>Streptomyces</taxon>
    </lineage>
</organism>
<accession>A0ABU2TKD4</accession>
<sequence length="38" mass="4246">MALKPEPTAPFHSVQYALRVLETISRYTNGVTDAQIAR</sequence>
<comment type="caution">
    <text evidence="1">The sequence shown here is derived from an EMBL/GenBank/DDBJ whole genome shotgun (WGS) entry which is preliminary data.</text>
</comment>